<dbReference type="CDD" id="cd12797">
    <property type="entry name" value="M23_peptidase"/>
    <property type="match status" value="1"/>
</dbReference>
<dbReference type="PANTHER" id="PTHR21666:SF289">
    <property type="entry name" value="L-ALA--D-GLU ENDOPEPTIDASE"/>
    <property type="match status" value="1"/>
</dbReference>
<dbReference type="Pfam" id="PF01551">
    <property type="entry name" value="Peptidase_M23"/>
    <property type="match status" value="1"/>
</dbReference>
<organism evidence="4 5">
    <name type="scientific">Anaerobacterium chartisolvens</name>
    <dbReference type="NCBI Taxonomy" id="1297424"/>
    <lineage>
        <taxon>Bacteria</taxon>
        <taxon>Bacillati</taxon>
        <taxon>Bacillota</taxon>
        <taxon>Clostridia</taxon>
        <taxon>Eubacteriales</taxon>
        <taxon>Oscillospiraceae</taxon>
        <taxon>Anaerobacterium</taxon>
    </lineage>
</organism>
<evidence type="ECO:0000256" key="2">
    <source>
        <dbReference type="SAM" id="Phobius"/>
    </source>
</evidence>
<dbReference type="PANTHER" id="PTHR21666">
    <property type="entry name" value="PEPTIDASE-RELATED"/>
    <property type="match status" value="1"/>
</dbReference>
<name>A0A369AM35_9FIRM</name>
<reference evidence="4 5" key="1">
    <citation type="submission" date="2018-07" db="EMBL/GenBank/DDBJ databases">
        <title>Genomic Encyclopedia of Type Strains, Phase IV (KMG-IV): sequencing the most valuable type-strain genomes for metagenomic binning, comparative biology and taxonomic classification.</title>
        <authorList>
            <person name="Goeker M."/>
        </authorList>
    </citation>
    <scope>NUCLEOTIDE SEQUENCE [LARGE SCALE GENOMIC DNA]</scope>
    <source>
        <strain evidence="4 5">DSM 27016</strain>
    </source>
</reference>
<comment type="caution">
    <text evidence="4">The sequence shown here is derived from an EMBL/GenBank/DDBJ whole genome shotgun (WGS) entry which is preliminary data.</text>
</comment>
<dbReference type="Proteomes" id="UP000253034">
    <property type="component" value="Unassembled WGS sequence"/>
</dbReference>
<evidence type="ECO:0000313" key="5">
    <source>
        <dbReference type="Proteomes" id="UP000253034"/>
    </source>
</evidence>
<evidence type="ECO:0000259" key="3">
    <source>
        <dbReference type="Pfam" id="PF01551"/>
    </source>
</evidence>
<keyword evidence="5" id="KW-1185">Reference proteome</keyword>
<dbReference type="InterPro" id="IPR011055">
    <property type="entry name" value="Dup_hybrid_motif"/>
</dbReference>
<dbReference type="RefSeq" id="WP_114299483.1">
    <property type="nucleotide sequence ID" value="NZ_QPJT01000029.1"/>
</dbReference>
<feature type="transmembrane region" description="Helical" evidence="2">
    <location>
        <begin position="20"/>
        <end position="47"/>
    </location>
</feature>
<dbReference type="InterPro" id="IPR050570">
    <property type="entry name" value="Cell_wall_metabolism_enzyme"/>
</dbReference>
<evidence type="ECO:0000313" key="4">
    <source>
        <dbReference type="EMBL" id="RCX10440.1"/>
    </source>
</evidence>
<keyword evidence="1" id="KW-0732">Signal</keyword>
<dbReference type="Gene3D" id="2.70.70.10">
    <property type="entry name" value="Glucose Permease (Domain IIA)"/>
    <property type="match status" value="1"/>
</dbReference>
<dbReference type="FunFam" id="2.70.70.10:FF:000006">
    <property type="entry name" value="M23 family peptidase"/>
    <property type="match status" value="1"/>
</dbReference>
<evidence type="ECO:0000256" key="1">
    <source>
        <dbReference type="ARBA" id="ARBA00022729"/>
    </source>
</evidence>
<sequence>MEVTTALSGAVKRKVKKKIWLWLIGAGMPLLIFLSIVLAVCMFPLFILGGDSLYYSPGYEYDMYYGSESGGAAFKLTGTGEFLFPINTQKIVITSGFGMRMHPVLKERKLHTGIDIACDTGTPVLAVSGGTVSFAGDGGGYGNLVIIEHPGGYKTYYAHLSVISINNGTVISAGELIGKAGNTGFSTGPHLHFEVRKDDSPIDPAPFLGLVQDIPNVLPEELKYTEIDAHKLKTFLDGRDSMLSDEPYFSAIMDSAREYDVSPVLLFAITGQEQSFVPRSHKDAIKIANNPFNVFHSWREYNTDIRDSSRIAARTVINLSKNRPDASNPIAWMNTRGGSGGYAEDPNWWVGVSKIFNQLRQVAAL</sequence>
<dbReference type="EMBL" id="QPJT01000029">
    <property type="protein sequence ID" value="RCX10440.1"/>
    <property type="molecule type" value="Genomic_DNA"/>
</dbReference>
<dbReference type="InterPro" id="IPR016047">
    <property type="entry name" value="M23ase_b-sheet_dom"/>
</dbReference>
<protein>
    <submittedName>
        <fullName evidence="4">Peptidase M23-like protein</fullName>
    </submittedName>
</protein>
<proteinExistence type="predicted"/>
<dbReference type="OrthoDB" id="9805070at2"/>
<keyword evidence="2" id="KW-0812">Transmembrane</keyword>
<gene>
    <name evidence="4" type="ORF">DFR58_12932</name>
</gene>
<dbReference type="AlphaFoldDB" id="A0A369AM35"/>
<dbReference type="GO" id="GO:0004222">
    <property type="term" value="F:metalloendopeptidase activity"/>
    <property type="evidence" value="ECO:0007669"/>
    <property type="project" value="TreeGrafter"/>
</dbReference>
<dbReference type="SUPFAM" id="SSF51261">
    <property type="entry name" value="Duplicated hybrid motif"/>
    <property type="match status" value="1"/>
</dbReference>
<keyword evidence="2" id="KW-0472">Membrane</keyword>
<feature type="domain" description="M23ase beta-sheet core" evidence="3">
    <location>
        <begin position="110"/>
        <end position="204"/>
    </location>
</feature>
<keyword evidence="2" id="KW-1133">Transmembrane helix</keyword>
<accession>A0A369AM35</accession>